<comment type="caution">
    <text evidence="2">The sequence shown here is derived from an EMBL/GenBank/DDBJ whole genome shotgun (WGS) entry which is preliminary data.</text>
</comment>
<keyword evidence="3" id="KW-1185">Reference proteome</keyword>
<gene>
    <name evidence="2" type="ORF">JZ751_028961</name>
</gene>
<evidence type="ECO:0000313" key="3">
    <source>
        <dbReference type="Proteomes" id="UP000824540"/>
    </source>
</evidence>
<sequence length="126" mass="14168">MGAGCTSSLQQNLPQQRAQRRPWTDAEQCAVKSKLHKFIALRKPSEDPDMLLQRWPITSPILLVESADLLLAVGTMPLITLPKEMIHQASLILMGCYYTFHLTYSKCLATLLSVIQIEVLKDCVNE</sequence>
<evidence type="ECO:0000256" key="1">
    <source>
        <dbReference type="SAM" id="MobiDB-lite"/>
    </source>
</evidence>
<accession>A0A8T2MN13</accession>
<dbReference type="EMBL" id="JAFBMS010000894">
    <property type="protein sequence ID" value="KAG9329809.1"/>
    <property type="molecule type" value="Genomic_DNA"/>
</dbReference>
<proteinExistence type="predicted"/>
<protein>
    <submittedName>
        <fullName evidence="2">Uncharacterized protein</fullName>
    </submittedName>
</protein>
<name>A0A8T2MN13_9TELE</name>
<dbReference type="OrthoDB" id="8962263at2759"/>
<feature type="region of interest" description="Disordered" evidence="1">
    <location>
        <begin position="1"/>
        <end position="25"/>
    </location>
</feature>
<feature type="compositionally biased region" description="Polar residues" evidence="1">
    <location>
        <begin position="1"/>
        <end position="17"/>
    </location>
</feature>
<feature type="non-terminal residue" evidence="2">
    <location>
        <position position="1"/>
    </location>
</feature>
<evidence type="ECO:0000313" key="2">
    <source>
        <dbReference type="EMBL" id="KAG9329809.1"/>
    </source>
</evidence>
<reference evidence="2" key="1">
    <citation type="thesis" date="2021" institute="BYU ScholarsArchive" country="Provo, UT, USA">
        <title>Applications of and Algorithms for Genome Assembly and Genomic Analyses with an Emphasis on Marine Teleosts.</title>
        <authorList>
            <person name="Pickett B.D."/>
        </authorList>
    </citation>
    <scope>NUCLEOTIDE SEQUENCE</scope>
    <source>
        <strain evidence="2">HI-2016</strain>
    </source>
</reference>
<dbReference type="Proteomes" id="UP000824540">
    <property type="component" value="Unassembled WGS sequence"/>
</dbReference>
<dbReference type="AlphaFoldDB" id="A0A8T2MN13"/>
<organism evidence="2 3">
    <name type="scientific">Albula glossodonta</name>
    <name type="common">roundjaw bonefish</name>
    <dbReference type="NCBI Taxonomy" id="121402"/>
    <lineage>
        <taxon>Eukaryota</taxon>
        <taxon>Metazoa</taxon>
        <taxon>Chordata</taxon>
        <taxon>Craniata</taxon>
        <taxon>Vertebrata</taxon>
        <taxon>Euteleostomi</taxon>
        <taxon>Actinopterygii</taxon>
        <taxon>Neopterygii</taxon>
        <taxon>Teleostei</taxon>
        <taxon>Albuliformes</taxon>
        <taxon>Albulidae</taxon>
        <taxon>Albula</taxon>
    </lineage>
</organism>